<comment type="caution">
    <text evidence="3">The sequence shown here is derived from an EMBL/GenBank/DDBJ whole genome shotgun (WGS) entry which is preliminary data.</text>
</comment>
<dbReference type="AlphaFoldDB" id="A0A7K3UKJ3"/>
<dbReference type="Proteomes" id="UP000471753">
    <property type="component" value="Unassembled WGS sequence"/>
</dbReference>
<accession>A0A7K3UKJ3</accession>
<dbReference type="CDD" id="cd04859">
    <property type="entry name" value="Prim_Pol"/>
    <property type="match status" value="1"/>
</dbReference>
<dbReference type="InterPro" id="IPR015330">
    <property type="entry name" value="DNA_primase/pol_bifunc_N"/>
</dbReference>
<dbReference type="SMART" id="SM00943">
    <property type="entry name" value="Prim-Pol"/>
    <property type="match status" value="1"/>
</dbReference>
<name>A0A7K3UKJ3_9HYPH</name>
<reference evidence="3 4" key="1">
    <citation type="submission" date="2019-12" db="EMBL/GenBank/DDBJ databases">
        <title>Rhizobium genotypes associated with high levels of biological nitrogen fixation by grain legumes in a temperate-maritime cropping system.</title>
        <authorList>
            <person name="Maluk M."/>
            <person name="Francesc Ferrando Molina F."/>
            <person name="Lopez Del Egido L."/>
            <person name="Lafos M."/>
            <person name="Langarica-Fuentes A."/>
            <person name="Gebre Yohannes G."/>
            <person name="Young M.W."/>
            <person name="Martin P."/>
            <person name="Gantlett R."/>
            <person name="Kenicer G."/>
            <person name="Hawes C."/>
            <person name="Begg G.S."/>
            <person name="Quilliam R.S."/>
            <person name="Squire G.R."/>
            <person name="Poole P.S."/>
            <person name="Young P.W."/>
            <person name="Iannetta P.M."/>
            <person name="James E.K."/>
        </authorList>
    </citation>
    <scope>NUCLEOTIDE SEQUENCE [LARGE SCALE GENOMIC DNA]</scope>
    <source>
        <strain evidence="3 4">JHI366</strain>
    </source>
</reference>
<protein>
    <submittedName>
        <fullName evidence="3">DUF3987 domain-containing protein</fullName>
    </submittedName>
</protein>
<evidence type="ECO:0000313" key="3">
    <source>
        <dbReference type="EMBL" id="NEJ73805.1"/>
    </source>
</evidence>
<dbReference type="SUPFAM" id="SSF56747">
    <property type="entry name" value="Prim-pol domain"/>
    <property type="match status" value="1"/>
</dbReference>
<evidence type="ECO:0000256" key="1">
    <source>
        <dbReference type="SAM" id="MobiDB-lite"/>
    </source>
</evidence>
<dbReference type="Pfam" id="PF09250">
    <property type="entry name" value="Prim-Pol"/>
    <property type="match status" value="1"/>
</dbReference>
<evidence type="ECO:0000259" key="2">
    <source>
        <dbReference type="SMART" id="SM00943"/>
    </source>
</evidence>
<organism evidence="3 4">
    <name type="scientific">Rhizobium phaseoli</name>
    <dbReference type="NCBI Taxonomy" id="396"/>
    <lineage>
        <taxon>Bacteria</taxon>
        <taxon>Pseudomonadati</taxon>
        <taxon>Pseudomonadota</taxon>
        <taxon>Alphaproteobacteria</taxon>
        <taxon>Hyphomicrobiales</taxon>
        <taxon>Rhizobiaceae</taxon>
        <taxon>Rhizobium/Agrobacterium group</taxon>
        <taxon>Rhizobium</taxon>
    </lineage>
</organism>
<gene>
    <name evidence="3" type="ORF">GR197_25230</name>
</gene>
<sequence length="794" mass="85869">MNASQQTSSDPDLVDLRRSLLAKGYIPVPVDGKRPRIKGWSNFHPKAEQIEGQARRYSDHTNTGILCGDVVAIDIDVPDADAAGHLRTMALALPGADRALQRIGRAPKVTFIFRASDARRKKITGKYSVNGHDCQIEILGQGQQFVAFGIHPDTGKAYEWIGASPLDVPFFDLPEIDGETIDAFLVEADAYLASIGTAASKKAEPRVSQSLGGTFWQQVNTSALADTDRWVKDLFSSARQEVGTGAWRVTSADLGRSLEEDLSIHLDGIRDFGTEKTSTAIELVIEYGGAPTAKEAAFWLCERLGRDPIELGWEQRDVGARMTLGSLSRRSAPVAANDNTAEDDSDEPQANAPASGGLPEHLCYPPGAVGEFARFIVGCARFPSPHLALVASLAFTAGMIGRRFKGPTGLRSNIYLVGLAESGFGKDVTIRASAALADSTSWGSKVSEWLFMDQIRSLPGLTNKLRKSPTSVCIQDEFGRWLADHTGRNVATHRAEIASALMELTGAPQGFWGGQEKAAGNIARIVAPCFTLHGVSTPSTFWSALSSGNIAEGLLGRLVLIDVGSADPVKVRNPPNSIDNIPSALSERVSELLGLSAGRFTGPFFALNAKSDEKPHPIMTASWAAGVDDLFEEFDDRIRAMKKTVDPQYRPILNRVGENAARLALIVAVGCDPKEPVITAEIQGWANAVAEHSLHVILRGADQNIADNDRAAEYLRVRQQVVRRGSSGITMRDIVKNLRGAIDKRRLEDIIGMLRQAREVHLAKMSSESGQTKVRYWAAESMPENAIIIPIEGG</sequence>
<feature type="domain" description="DNA primase/polymerase bifunctional N-terminal" evidence="2">
    <location>
        <begin position="17"/>
        <end position="171"/>
    </location>
</feature>
<dbReference type="RefSeq" id="WP_164014510.1">
    <property type="nucleotide sequence ID" value="NZ_WUFT01000019.1"/>
</dbReference>
<evidence type="ECO:0000313" key="4">
    <source>
        <dbReference type="Proteomes" id="UP000471753"/>
    </source>
</evidence>
<feature type="region of interest" description="Disordered" evidence="1">
    <location>
        <begin position="330"/>
        <end position="357"/>
    </location>
</feature>
<dbReference type="EMBL" id="WUFT01000019">
    <property type="protein sequence ID" value="NEJ73805.1"/>
    <property type="molecule type" value="Genomic_DNA"/>
</dbReference>
<proteinExistence type="predicted"/>